<dbReference type="GO" id="GO:0016121">
    <property type="term" value="P:carotene catabolic process"/>
    <property type="evidence" value="ECO:0007669"/>
    <property type="project" value="TreeGrafter"/>
</dbReference>
<dbReference type="EMBL" id="JARYMX010000003">
    <property type="protein sequence ID" value="KAJ9556338.1"/>
    <property type="molecule type" value="Genomic_DNA"/>
</dbReference>
<evidence type="ECO:0000256" key="3">
    <source>
        <dbReference type="ARBA" id="ARBA00022964"/>
    </source>
</evidence>
<dbReference type="PANTHER" id="PTHR10543">
    <property type="entry name" value="BETA-CAROTENE DIOXYGENASE"/>
    <property type="match status" value="1"/>
</dbReference>
<keyword evidence="4 5" id="KW-0408">Iron</keyword>
<evidence type="ECO:0000313" key="7">
    <source>
        <dbReference type="Proteomes" id="UP001172457"/>
    </source>
</evidence>
<comment type="similarity">
    <text evidence="1">Belongs to the carotenoid oxygenase family.</text>
</comment>
<accession>A0AA38TG37</accession>
<dbReference type="GO" id="GO:0009570">
    <property type="term" value="C:chloroplast stroma"/>
    <property type="evidence" value="ECO:0007669"/>
    <property type="project" value="TreeGrafter"/>
</dbReference>
<feature type="binding site" evidence="5">
    <location>
        <position position="118"/>
    </location>
    <ligand>
        <name>Fe cation</name>
        <dbReference type="ChEBI" id="CHEBI:24875"/>
        <note>catalytic</note>
    </ligand>
</feature>
<dbReference type="GO" id="GO:0010436">
    <property type="term" value="F:carotenoid dioxygenase activity"/>
    <property type="evidence" value="ECO:0007669"/>
    <property type="project" value="TreeGrafter"/>
</dbReference>
<evidence type="ECO:0000256" key="1">
    <source>
        <dbReference type="ARBA" id="ARBA00006787"/>
    </source>
</evidence>
<name>A0AA38TG37_9ASTR</name>
<evidence type="ECO:0000256" key="2">
    <source>
        <dbReference type="ARBA" id="ARBA00022723"/>
    </source>
</evidence>
<protein>
    <submittedName>
        <fullName evidence="6">Uncharacterized protein</fullName>
    </submittedName>
</protein>
<dbReference type="Proteomes" id="UP001172457">
    <property type="component" value="Chromosome 3"/>
</dbReference>
<sequence>MTAHPKIDPVTKEAFAFRYSLMPPYLTFFRFNKNGEKQVDVPIFSMARPSLLHDFAITKNYAIFPETRLGLSLVEMIRGGSPVSVDLEKVPRVGVIPRYAKDESEMKWFEVSGWNSLHVINAWEEDGGDTVVVVAPNILSVEHMLERMDLVHASMEKVTINLKTGMVPSFNRNLEFAVINPAFVAVKNSKGEICKTMLNFDANTKICTMLSLVYLLWSWRSIAKFSGVVKLDITLSEVGRQDCTVARRMFGPNCFGGEPFFVAREPDNPDADEDDGYIVSYVHNENTGKSSFLVMDAKSPMLDIIAVVKLPKRVPYGFHGLFIRESDIDKL</sequence>
<feature type="binding site" evidence="5">
    <location>
        <position position="53"/>
    </location>
    <ligand>
        <name>Fe cation</name>
        <dbReference type="ChEBI" id="CHEBI:24875"/>
        <note>catalytic</note>
    </ligand>
</feature>
<dbReference type="AlphaFoldDB" id="A0AA38TG37"/>
<gene>
    <name evidence="6" type="ORF">OSB04_010952</name>
</gene>
<evidence type="ECO:0000313" key="6">
    <source>
        <dbReference type="EMBL" id="KAJ9556338.1"/>
    </source>
</evidence>
<keyword evidence="3" id="KW-0560">Oxidoreductase</keyword>
<evidence type="ECO:0000256" key="4">
    <source>
        <dbReference type="ARBA" id="ARBA00023004"/>
    </source>
</evidence>
<reference evidence="6" key="1">
    <citation type="submission" date="2023-03" db="EMBL/GenBank/DDBJ databases">
        <title>Chromosome-scale reference genome and RAD-based genetic map of yellow starthistle (Centaurea solstitialis) reveal putative structural variation and QTLs associated with invader traits.</title>
        <authorList>
            <person name="Reatini B."/>
            <person name="Cang F.A."/>
            <person name="Jiang Q."/>
            <person name="Mckibben M.T.W."/>
            <person name="Barker M.S."/>
            <person name="Rieseberg L.H."/>
            <person name="Dlugosch K.M."/>
        </authorList>
    </citation>
    <scope>NUCLEOTIDE SEQUENCE</scope>
    <source>
        <strain evidence="6">CAN-66</strain>
        <tissue evidence="6">Leaf</tissue>
    </source>
</reference>
<dbReference type="InterPro" id="IPR004294">
    <property type="entry name" value="Carotenoid_Oase"/>
</dbReference>
<keyword evidence="3" id="KW-0223">Dioxygenase</keyword>
<keyword evidence="2 5" id="KW-0479">Metal-binding</keyword>
<dbReference type="Pfam" id="PF03055">
    <property type="entry name" value="RPE65"/>
    <property type="match status" value="1"/>
</dbReference>
<organism evidence="6 7">
    <name type="scientific">Centaurea solstitialis</name>
    <name type="common">yellow star-thistle</name>
    <dbReference type="NCBI Taxonomy" id="347529"/>
    <lineage>
        <taxon>Eukaryota</taxon>
        <taxon>Viridiplantae</taxon>
        <taxon>Streptophyta</taxon>
        <taxon>Embryophyta</taxon>
        <taxon>Tracheophyta</taxon>
        <taxon>Spermatophyta</taxon>
        <taxon>Magnoliopsida</taxon>
        <taxon>eudicotyledons</taxon>
        <taxon>Gunneridae</taxon>
        <taxon>Pentapetalae</taxon>
        <taxon>asterids</taxon>
        <taxon>campanulids</taxon>
        <taxon>Asterales</taxon>
        <taxon>Asteraceae</taxon>
        <taxon>Carduoideae</taxon>
        <taxon>Cardueae</taxon>
        <taxon>Centaureinae</taxon>
        <taxon>Centaurea</taxon>
    </lineage>
</organism>
<keyword evidence="7" id="KW-1185">Reference proteome</keyword>
<comment type="cofactor">
    <cofactor evidence="5">
        <name>Fe(2+)</name>
        <dbReference type="ChEBI" id="CHEBI:29033"/>
    </cofactor>
    <text evidence="5">Binds 1 Fe(2+) ion per subunit.</text>
</comment>
<proteinExistence type="inferred from homology"/>
<dbReference type="PANTHER" id="PTHR10543:SF46">
    <property type="entry name" value="CAROTENOID CLEAVAGE DIOXYGENASE 4, CHLOROPLASTIC-RELATED"/>
    <property type="match status" value="1"/>
</dbReference>
<feature type="binding site" evidence="5">
    <location>
        <position position="4"/>
    </location>
    <ligand>
        <name>Fe cation</name>
        <dbReference type="ChEBI" id="CHEBI:24875"/>
        <note>catalytic</note>
    </ligand>
</feature>
<evidence type="ECO:0000256" key="5">
    <source>
        <dbReference type="PIRSR" id="PIRSR604294-1"/>
    </source>
</evidence>
<dbReference type="GO" id="GO:0046872">
    <property type="term" value="F:metal ion binding"/>
    <property type="evidence" value="ECO:0007669"/>
    <property type="project" value="UniProtKB-KW"/>
</dbReference>
<comment type="caution">
    <text evidence="6">The sequence shown here is derived from an EMBL/GenBank/DDBJ whole genome shotgun (WGS) entry which is preliminary data.</text>
</comment>
<feature type="binding site" evidence="5">
    <location>
        <position position="319"/>
    </location>
    <ligand>
        <name>Fe cation</name>
        <dbReference type="ChEBI" id="CHEBI:24875"/>
        <note>catalytic</note>
    </ligand>
</feature>